<dbReference type="EC" id="2.3.2.27" evidence="3"/>
<evidence type="ECO:0000256" key="5">
    <source>
        <dbReference type="ARBA" id="ARBA00022707"/>
    </source>
</evidence>
<dbReference type="PANTHER" id="PTHR22996:SF0">
    <property type="entry name" value="RE60872P-RELATED"/>
    <property type="match status" value="1"/>
</dbReference>
<dbReference type="PhylomeDB" id="A0A0G4FYQ6"/>
<evidence type="ECO:0000256" key="8">
    <source>
        <dbReference type="ARBA" id="ARBA00022786"/>
    </source>
</evidence>
<proteinExistence type="inferred from homology"/>
<comment type="similarity">
    <text evidence="11">Belongs to the RING-type zinc finger family. LOG2 subfamily.</text>
</comment>
<evidence type="ECO:0000256" key="3">
    <source>
        <dbReference type="ARBA" id="ARBA00012483"/>
    </source>
</evidence>
<evidence type="ECO:0000256" key="2">
    <source>
        <dbReference type="ARBA" id="ARBA00004906"/>
    </source>
</evidence>
<dbReference type="Gene3D" id="3.30.40.10">
    <property type="entry name" value="Zinc/RING finger domain, C3HC4 (zinc finger)"/>
    <property type="match status" value="1"/>
</dbReference>
<dbReference type="GO" id="GO:0008270">
    <property type="term" value="F:zinc ion binding"/>
    <property type="evidence" value="ECO:0007669"/>
    <property type="project" value="UniProtKB-KW"/>
</dbReference>
<name>A0A0G4FYQ6_VITBC</name>
<dbReference type="InParanoid" id="A0A0G4FYQ6"/>
<feature type="domain" description="RING-type" evidence="14">
    <location>
        <begin position="262"/>
        <end position="301"/>
    </location>
</feature>
<dbReference type="Pfam" id="PF13920">
    <property type="entry name" value="zf-C3HC4_3"/>
    <property type="match status" value="1"/>
</dbReference>
<dbReference type="OrthoDB" id="10261999at2759"/>
<dbReference type="PROSITE" id="PS50089">
    <property type="entry name" value="ZF_RING_2"/>
    <property type="match status" value="1"/>
</dbReference>
<dbReference type="InterPro" id="IPR045195">
    <property type="entry name" value="LOG2-like_mRING_C3HC5"/>
</dbReference>
<organism evidence="15 16">
    <name type="scientific">Vitrella brassicaformis (strain CCMP3155)</name>
    <dbReference type="NCBI Taxonomy" id="1169540"/>
    <lineage>
        <taxon>Eukaryota</taxon>
        <taxon>Sar</taxon>
        <taxon>Alveolata</taxon>
        <taxon>Colpodellida</taxon>
        <taxon>Vitrellaceae</taxon>
        <taxon>Vitrella</taxon>
    </lineage>
</organism>
<dbReference type="GO" id="GO:0016567">
    <property type="term" value="P:protein ubiquitination"/>
    <property type="evidence" value="ECO:0007669"/>
    <property type="project" value="TreeGrafter"/>
</dbReference>
<keyword evidence="16" id="KW-1185">Reference proteome</keyword>
<keyword evidence="9" id="KW-0862">Zinc</keyword>
<keyword evidence="7 12" id="KW-0863">Zinc-finger</keyword>
<evidence type="ECO:0000259" key="14">
    <source>
        <dbReference type="PROSITE" id="PS50089"/>
    </source>
</evidence>
<dbReference type="FunFam" id="3.30.40.10:FF:000115">
    <property type="entry name" value="probable E3 ubiquitin-protein ligase LOG2"/>
    <property type="match status" value="1"/>
</dbReference>
<dbReference type="VEuPathDB" id="CryptoDB:Vbra_21826"/>
<evidence type="ECO:0000256" key="7">
    <source>
        <dbReference type="ARBA" id="ARBA00022771"/>
    </source>
</evidence>
<dbReference type="OMA" id="FCCKEEF"/>
<feature type="region of interest" description="Disordered" evidence="13">
    <location>
        <begin position="1"/>
        <end position="24"/>
    </location>
</feature>
<dbReference type="InterPro" id="IPR045194">
    <property type="entry name" value="MGRN1/RNF157-like"/>
</dbReference>
<dbReference type="AlphaFoldDB" id="A0A0G4FYQ6"/>
<keyword evidence="8" id="KW-0833">Ubl conjugation pathway</keyword>
<dbReference type="Pfam" id="PF26192">
    <property type="entry name" value="RNF157-like_N"/>
    <property type="match status" value="1"/>
</dbReference>
<evidence type="ECO:0000256" key="13">
    <source>
        <dbReference type="SAM" id="MobiDB-lite"/>
    </source>
</evidence>
<dbReference type="Proteomes" id="UP000041254">
    <property type="component" value="Unassembled WGS sequence"/>
</dbReference>
<keyword evidence="6" id="KW-0479">Metal-binding</keyword>
<accession>A0A0G4FYQ6</accession>
<sequence>MGGSGSTNRASRNGRDQGPTAPPQQVYIFQNGSYAPQGGRPYQMNYNTAGYYPNIGPAIAPPGQHMRQQIAPAQLKKTCVVKNPVNLKKSSLAMEKDPVSANIYYIEFDFDALDEVEITIYFVAKEAEDKNTRLPRFTCESKDSAVSRRFPKGMKQHYRSSSSEALNLLSHPLDKLTYKKDADTYPVVIELHAIGAGDFVQSQYTYASLEMDKASNNWSLHTLKQKVQYGEKSYEVQEIYGIEKAGGSSESLGDDLSSGRECVICLSEERDTAVLPCRHMCLCNGCANIMRMQSNKCPICRQPVSSLLQISVQDRKRTSPKKGKGASSSSSSSAAAAPS</sequence>
<evidence type="ECO:0000256" key="6">
    <source>
        <dbReference type="ARBA" id="ARBA00022723"/>
    </source>
</evidence>
<comment type="pathway">
    <text evidence="2">Protein modification; protein ubiquitination.</text>
</comment>
<evidence type="ECO:0000256" key="4">
    <source>
        <dbReference type="ARBA" id="ARBA00022679"/>
    </source>
</evidence>
<evidence type="ECO:0000313" key="15">
    <source>
        <dbReference type="EMBL" id="CEM20353.1"/>
    </source>
</evidence>
<reference evidence="15 16" key="1">
    <citation type="submission" date="2014-11" db="EMBL/GenBank/DDBJ databases">
        <authorList>
            <person name="Zhu J."/>
            <person name="Qi W."/>
            <person name="Song R."/>
        </authorList>
    </citation>
    <scope>NUCLEOTIDE SEQUENCE [LARGE SCALE GENOMIC DNA]</scope>
</reference>
<feature type="region of interest" description="Disordered" evidence="13">
    <location>
        <begin position="311"/>
        <end position="339"/>
    </location>
</feature>
<dbReference type="CDD" id="cd16789">
    <property type="entry name" value="mRING-HC-C3HC5_MGRN1-like"/>
    <property type="match status" value="1"/>
</dbReference>
<protein>
    <recommendedName>
        <fullName evidence="3">RING-type E3 ubiquitin transferase</fullName>
        <ecNumber evidence="3">2.3.2.27</ecNumber>
    </recommendedName>
</protein>
<dbReference type="GO" id="GO:0061630">
    <property type="term" value="F:ubiquitin protein ligase activity"/>
    <property type="evidence" value="ECO:0007669"/>
    <property type="project" value="UniProtKB-EC"/>
</dbReference>
<evidence type="ECO:0000256" key="9">
    <source>
        <dbReference type="ARBA" id="ARBA00022833"/>
    </source>
</evidence>
<dbReference type="PANTHER" id="PTHR22996">
    <property type="entry name" value="MAHOGUNIN"/>
    <property type="match status" value="1"/>
</dbReference>
<dbReference type="SUPFAM" id="SSF57850">
    <property type="entry name" value="RING/U-box"/>
    <property type="match status" value="1"/>
</dbReference>
<feature type="compositionally biased region" description="Low complexity" evidence="13">
    <location>
        <begin position="325"/>
        <end position="339"/>
    </location>
</feature>
<gene>
    <name evidence="15" type="ORF">Vbra_21826</name>
</gene>
<dbReference type="InterPro" id="IPR013083">
    <property type="entry name" value="Znf_RING/FYVE/PHD"/>
</dbReference>
<keyword evidence="10" id="KW-0449">Lipoprotein</keyword>
<keyword evidence="5" id="KW-0519">Myristate</keyword>
<evidence type="ECO:0000256" key="10">
    <source>
        <dbReference type="ARBA" id="ARBA00023288"/>
    </source>
</evidence>
<evidence type="ECO:0000256" key="12">
    <source>
        <dbReference type="PROSITE-ProRule" id="PRU00175"/>
    </source>
</evidence>
<comment type="catalytic activity">
    <reaction evidence="1">
        <text>S-ubiquitinyl-[E2 ubiquitin-conjugating enzyme]-L-cysteine + [acceptor protein]-L-lysine = [E2 ubiquitin-conjugating enzyme]-L-cysteine + N(6)-ubiquitinyl-[acceptor protein]-L-lysine.</text>
        <dbReference type="EC" id="2.3.2.27"/>
    </reaction>
</comment>
<evidence type="ECO:0000256" key="11">
    <source>
        <dbReference type="ARBA" id="ARBA00025721"/>
    </source>
</evidence>
<evidence type="ECO:0000313" key="16">
    <source>
        <dbReference type="Proteomes" id="UP000041254"/>
    </source>
</evidence>
<dbReference type="SMART" id="SM00184">
    <property type="entry name" value="RING"/>
    <property type="match status" value="1"/>
</dbReference>
<keyword evidence="4" id="KW-0808">Transferase</keyword>
<dbReference type="EMBL" id="CDMY01000525">
    <property type="protein sequence ID" value="CEM20353.1"/>
    <property type="molecule type" value="Genomic_DNA"/>
</dbReference>
<dbReference type="InterPro" id="IPR058981">
    <property type="entry name" value="MGRN1/RNF157-like_N"/>
</dbReference>
<dbReference type="InterPro" id="IPR001841">
    <property type="entry name" value="Znf_RING"/>
</dbReference>
<feature type="compositionally biased region" description="Polar residues" evidence="13">
    <location>
        <begin position="1"/>
        <end position="11"/>
    </location>
</feature>
<evidence type="ECO:0000256" key="1">
    <source>
        <dbReference type="ARBA" id="ARBA00000900"/>
    </source>
</evidence>